<dbReference type="GO" id="GO:0008897">
    <property type="term" value="F:holo-[acyl-carrier-protein] synthase activity"/>
    <property type="evidence" value="ECO:0007669"/>
    <property type="project" value="InterPro"/>
</dbReference>
<accession>A0A9P4K594</accession>
<comment type="caution">
    <text evidence="1">The sequence shown here is derived from an EMBL/GenBank/DDBJ whole genome shotgun (WGS) entry which is preliminary data.</text>
</comment>
<dbReference type="GO" id="GO:0000287">
    <property type="term" value="F:magnesium ion binding"/>
    <property type="evidence" value="ECO:0007669"/>
    <property type="project" value="InterPro"/>
</dbReference>
<dbReference type="OrthoDB" id="15433at2759"/>
<dbReference type="SUPFAM" id="SSF56214">
    <property type="entry name" value="4'-phosphopantetheinyl transferase"/>
    <property type="match status" value="1"/>
</dbReference>
<organism evidence="1 2">
    <name type="scientific">Lojkania enalia</name>
    <dbReference type="NCBI Taxonomy" id="147567"/>
    <lineage>
        <taxon>Eukaryota</taxon>
        <taxon>Fungi</taxon>
        <taxon>Dikarya</taxon>
        <taxon>Ascomycota</taxon>
        <taxon>Pezizomycotina</taxon>
        <taxon>Dothideomycetes</taxon>
        <taxon>Pleosporomycetidae</taxon>
        <taxon>Pleosporales</taxon>
        <taxon>Pleosporales incertae sedis</taxon>
        <taxon>Lojkania</taxon>
    </lineage>
</organism>
<dbReference type="AlphaFoldDB" id="A0A9P4K594"/>
<dbReference type="EMBL" id="ML986656">
    <property type="protein sequence ID" value="KAF2261542.1"/>
    <property type="molecule type" value="Genomic_DNA"/>
</dbReference>
<evidence type="ECO:0000313" key="1">
    <source>
        <dbReference type="EMBL" id="KAF2261542.1"/>
    </source>
</evidence>
<dbReference type="InterPro" id="IPR037143">
    <property type="entry name" value="4-PPantetheinyl_Trfase_dom_sf"/>
</dbReference>
<evidence type="ECO:0008006" key="3">
    <source>
        <dbReference type="Google" id="ProtNLM"/>
    </source>
</evidence>
<reference evidence="2" key="1">
    <citation type="journal article" date="2020" name="Stud. Mycol.">
        <title>101 Dothideomycetes genomes: A test case for predicting lifestyles and emergence of pathogens.</title>
        <authorList>
            <person name="Haridas S."/>
            <person name="Albert R."/>
            <person name="Binder M."/>
            <person name="Bloem J."/>
            <person name="LaButti K."/>
            <person name="Salamov A."/>
            <person name="Andreopoulos B."/>
            <person name="Baker S."/>
            <person name="Barry K."/>
            <person name="Bills G."/>
            <person name="Bluhm B."/>
            <person name="Cannon C."/>
            <person name="Castanera R."/>
            <person name="Culley D."/>
            <person name="Daum C."/>
            <person name="Ezra D."/>
            <person name="Gonzalez J."/>
            <person name="Henrissat B."/>
            <person name="Kuo A."/>
            <person name="Liang C."/>
            <person name="Lipzen A."/>
            <person name="Lutzoni F."/>
            <person name="Magnuson J."/>
            <person name="Mondo S."/>
            <person name="Nolan M."/>
            <person name="Ohm R."/>
            <person name="Pangilinan J."/>
            <person name="Park H.-J."/>
            <person name="Ramirez L."/>
            <person name="Alfaro M."/>
            <person name="Sun H."/>
            <person name="Tritt A."/>
            <person name="Yoshinaga Y."/>
            <person name="Zwiers L.-H."/>
            <person name="Turgeon B."/>
            <person name="Goodwin S."/>
            <person name="Spatafora J."/>
            <person name="Crous P."/>
            <person name="Grigoriev I."/>
        </authorList>
    </citation>
    <scope>NUCLEOTIDE SEQUENCE [LARGE SCALE GENOMIC DNA]</scope>
    <source>
        <strain evidence="2">CBS 304.66</strain>
    </source>
</reference>
<evidence type="ECO:0000313" key="2">
    <source>
        <dbReference type="Proteomes" id="UP000800093"/>
    </source>
</evidence>
<dbReference type="Gene3D" id="3.90.470.20">
    <property type="entry name" value="4'-phosphopantetheinyl transferase domain"/>
    <property type="match status" value="1"/>
</dbReference>
<proteinExistence type="predicted"/>
<name>A0A9P4K594_9PLEO</name>
<dbReference type="Proteomes" id="UP000800093">
    <property type="component" value="Unassembled WGS sequence"/>
</dbReference>
<sequence>MPPRPFPLSFKVGTDICQVSRIKNMVRQCYDGIGNSDESTPSGLSRLLSSILTWPERRYFWARFRDAEAVYKNLETVSNYLSGRFAAKEACRKACTHLGSSNGRHSIMILPTIGSTGASTAPRALILRTTLSGYQPKYHSIRDAVAIKLAESNRLFNLDTSHLDGQLCEISISHDGGFATAVAIVPTLPNSWGTEPTNQYMEDIEGSGLQSNKNELEQRTRYDHTVAEIVEALHEECRQELLKSQELLDKNIDNSVALMEQVKAQMTKIDRRYNELKHFVKLQENRDVAEVSHEDCRDQRYIRLKHFVQLQENREKAFLDQTAFREVSKFRKAPQPARDESALSYLDIQRIKGLYGEEQ</sequence>
<protein>
    <recommendedName>
        <fullName evidence="3">4'-phosphopantetheinyl transferase domain-containing protein</fullName>
    </recommendedName>
</protein>
<gene>
    <name evidence="1" type="ORF">CC78DRAFT_349950</name>
</gene>
<keyword evidence="2" id="KW-1185">Reference proteome</keyword>